<dbReference type="InterPro" id="IPR001138">
    <property type="entry name" value="Zn2Cys6_DnaBD"/>
</dbReference>
<dbReference type="Pfam" id="PF04082">
    <property type="entry name" value="Fungal_trans"/>
    <property type="match status" value="1"/>
</dbReference>
<evidence type="ECO:0000313" key="11">
    <source>
        <dbReference type="Proteomes" id="UP000006790"/>
    </source>
</evidence>
<keyword evidence="11" id="KW-1185">Reference proteome</keyword>
<dbReference type="Proteomes" id="UP000006790">
    <property type="component" value="Chromosome 7"/>
</dbReference>
<dbReference type="PROSITE" id="PS50048">
    <property type="entry name" value="ZN2_CY6_FUNGAL_2"/>
    <property type="match status" value="1"/>
</dbReference>
<dbReference type="STRING" id="931890.G8JWP5"/>
<dbReference type="GeneID" id="11469793"/>
<dbReference type="EMBL" id="CP002503">
    <property type="protein sequence ID" value="AET41260.1"/>
    <property type="molecule type" value="Genomic_DNA"/>
</dbReference>
<keyword evidence="5" id="KW-0238">DNA-binding</keyword>
<keyword evidence="7" id="KW-0539">Nucleus</keyword>
<dbReference type="SMART" id="SM00906">
    <property type="entry name" value="Fungal_trans"/>
    <property type="match status" value="1"/>
</dbReference>
<dbReference type="GO" id="GO:0045944">
    <property type="term" value="P:positive regulation of transcription by RNA polymerase II"/>
    <property type="evidence" value="ECO:0007669"/>
    <property type="project" value="UniProtKB-ARBA"/>
</dbReference>
<evidence type="ECO:0000256" key="5">
    <source>
        <dbReference type="ARBA" id="ARBA00023125"/>
    </source>
</evidence>
<dbReference type="Pfam" id="PF00172">
    <property type="entry name" value="Zn_clus"/>
    <property type="match status" value="1"/>
</dbReference>
<dbReference type="GO" id="GO:0003677">
    <property type="term" value="F:DNA binding"/>
    <property type="evidence" value="ECO:0007669"/>
    <property type="project" value="UniProtKB-KW"/>
</dbReference>
<keyword evidence="4" id="KW-0805">Transcription regulation</keyword>
<name>G8JWP5_ERECY</name>
<evidence type="ECO:0000259" key="9">
    <source>
        <dbReference type="PROSITE" id="PS50048"/>
    </source>
</evidence>
<dbReference type="InParanoid" id="G8JWP5"/>
<feature type="compositionally biased region" description="Acidic residues" evidence="8">
    <location>
        <begin position="112"/>
        <end position="137"/>
    </location>
</feature>
<dbReference type="CDD" id="cd12148">
    <property type="entry name" value="fungal_TF_MHR"/>
    <property type="match status" value="1"/>
</dbReference>
<evidence type="ECO:0000256" key="4">
    <source>
        <dbReference type="ARBA" id="ARBA00023015"/>
    </source>
</evidence>
<dbReference type="RefSeq" id="XP_003648077.1">
    <property type="nucleotide sequence ID" value="XM_003648029.1"/>
</dbReference>
<proteinExistence type="predicted"/>
<feature type="region of interest" description="Disordered" evidence="8">
    <location>
        <begin position="97"/>
        <end position="142"/>
    </location>
</feature>
<evidence type="ECO:0000313" key="10">
    <source>
        <dbReference type="EMBL" id="AET41260.1"/>
    </source>
</evidence>
<organism evidence="10 11">
    <name type="scientific">Eremothecium cymbalariae (strain CBS 270.75 / DBVPG 7215 / KCTC 17166 / NRRL Y-17582)</name>
    <name type="common">Yeast</name>
    <dbReference type="NCBI Taxonomy" id="931890"/>
    <lineage>
        <taxon>Eukaryota</taxon>
        <taxon>Fungi</taxon>
        <taxon>Dikarya</taxon>
        <taxon>Ascomycota</taxon>
        <taxon>Saccharomycotina</taxon>
        <taxon>Saccharomycetes</taxon>
        <taxon>Saccharomycetales</taxon>
        <taxon>Saccharomycetaceae</taxon>
        <taxon>Eremothecium</taxon>
    </lineage>
</organism>
<sequence>MTKGVHGQYMMPEKSMQLPRKRVSKACDTCRAKKIKCNGEEPCSNCGKHDLECAYTHVIKRRRPVPTRISNRKLLGDLSSRLQRLEQLLERVSSKLGAGAGRQGKECGVDGDAGDEGEKDGEEDEEGEEEDEEEDADVVSTSSVEVYGRPRFARVGSMSSQGSSSSESVVTQMSLPADGSYEDSKSQTYFGTHTSLSLFSRRGLRWLYKVLGGKSEVIIPLIKLNGFMRKSQDMFCSKFLLAVDLEELPAWPTVEQCEILCEVFINNFLWTFPVLTLEEVRAIFGRMRAATPEGLSITDKLLAGAVMLLAAAVNSFQVPSESKLWRSISSQMLRTTINIVQTTWMISMPDPVGYMQGIILMCIFLENSPVPQTTYLQLSFAIRLGQAQNLHHREPYLHIKDPVERQRRINVWWWCYRYDKTLSTSTGKPSLIHEHDNTAFNEWDFYQMLEWQLQQQPAVYELQPRPPPGVDWQSMFHKRLLFASSNSITSLNHALNYYFYKLYRIQSEAYIRVFGNKAQSSSTNIDCKKRIQNINYILDCLDCWRDSLPDLLKPRSGEAALAEVFSQLMAMRRKDEDTTMVNQVRPRILLLYVKYYHTASSVAHAAVRPPWILQQSLLETKKLVRKFPLVAHSIENSLSILHIVDYMLLHDTPSQLYLELLLAHFGSFLSIVGNTFLYDNVSYDNILLLDRCTKTVVSIAQRQTPISTWKWVIVAIVTTHFLKLTVDRYNEHLKTSPELPALPLNRNDYVLTLKSLQATMLSNYRKIFSSLDDLEKKTRQSNITIDDPLTAFNYTDWFNNDLNASSQSLLSTISPNEMDPSYLNDLLFPHNQQEHLVNQLPQQFNQQQPQQQQPIPNPQIPSFIDDVLSGPDQEPNLVNLENYFLTDPTLNLSSFYNQ</sequence>
<reference evidence="11" key="1">
    <citation type="journal article" date="2012" name="G3 (Bethesda)">
        <title>Pichia sorbitophila, an interspecies yeast hybrid reveals early steps of genome resolution following polyploidization.</title>
        <authorList>
            <person name="Leh Louis V."/>
            <person name="Despons L."/>
            <person name="Friedrich A."/>
            <person name="Martin T."/>
            <person name="Durrens P."/>
            <person name="Casaregola S."/>
            <person name="Neuveglise C."/>
            <person name="Fairhead C."/>
            <person name="Marck C."/>
            <person name="Cruz J.A."/>
            <person name="Straub M.L."/>
            <person name="Kugler V."/>
            <person name="Sacerdot C."/>
            <person name="Uzunov Z."/>
            <person name="Thierry A."/>
            <person name="Weiss S."/>
            <person name="Bleykasten C."/>
            <person name="De Montigny J."/>
            <person name="Jacques N."/>
            <person name="Jung P."/>
            <person name="Lemaire M."/>
            <person name="Mallet S."/>
            <person name="Morel G."/>
            <person name="Richard G.F."/>
            <person name="Sarkar A."/>
            <person name="Savel G."/>
            <person name="Schacherer J."/>
            <person name="Seret M.L."/>
            <person name="Talla E."/>
            <person name="Samson G."/>
            <person name="Jubin C."/>
            <person name="Poulain J."/>
            <person name="Vacherie B."/>
            <person name="Barbe V."/>
            <person name="Pelletier E."/>
            <person name="Sherman D.J."/>
            <person name="Westhof E."/>
            <person name="Weissenbach J."/>
            <person name="Baret P.V."/>
            <person name="Wincker P."/>
            <person name="Gaillardin C."/>
            <person name="Dujon B."/>
            <person name="Souciet J.L."/>
        </authorList>
    </citation>
    <scope>NUCLEOTIDE SEQUENCE [LARGE SCALE GENOMIC DNA]</scope>
    <source>
        <strain evidence="11">CBS 270.75 / DBVPG 7215 / KCTC 17166 / NRRL Y-17582</strain>
    </source>
</reference>
<dbReference type="FunCoup" id="G8JWP5">
    <property type="interactions" value="432"/>
</dbReference>
<dbReference type="GO" id="GO:0006351">
    <property type="term" value="P:DNA-templated transcription"/>
    <property type="evidence" value="ECO:0007669"/>
    <property type="project" value="InterPro"/>
</dbReference>
<dbReference type="HOGENOM" id="CLU_325985_0_0_1"/>
<dbReference type="GO" id="GO:0008270">
    <property type="term" value="F:zinc ion binding"/>
    <property type="evidence" value="ECO:0007669"/>
    <property type="project" value="InterPro"/>
</dbReference>
<dbReference type="AlphaFoldDB" id="G8JWP5"/>
<dbReference type="SMART" id="SM00066">
    <property type="entry name" value="GAL4"/>
    <property type="match status" value="1"/>
</dbReference>
<comment type="subcellular location">
    <subcellularLocation>
        <location evidence="1">Nucleus</location>
    </subcellularLocation>
</comment>
<dbReference type="Gene3D" id="4.10.240.10">
    <property type="entry name" value="Zn(2)-C6 fungal-type DNA-binding domain"/>
    <property type="match status" value="1"/>
</dbReference>
<accession>G8JWP5</accession>
<dbReference type="SUPFAM" id="SSF57701">
    <property type="entry name" value="Zn2/Cys6 DNA-binding domain"/>
    <property type="match status" value="1"/>
</dbReference>
<dbReference type="eggNOG" id="ENOG502QZJZ">
    <property type="taxonomic scope" value="Eukaryota"/>
</dbReference>
<dbReference type="InterPro" id="IPR007219">
    <property type="entry name" value="XnlR_reg_dom"/>
</dbReference>
<dbReference type="PANTHER" id="PTHR46910">
    <property type="entry name" value="TRANSCRIPTION FACTOR PDR1"/>
    <property type="match status" value="1"/>
</dbReference>
<dbReference type="OrthoDB" id="5600212at2759"/>
<dbReference type="PROSITE" id="PS00463">
    <property type="entry name" value="ZN2_CY6_FUNGAL_1"/>
    <property type="match status" value="1"/>
</dbReference>
<keyword evidence="2" id="KW-0479">Metal-binding</keyword>
<dbReference type="InterPro" id="IPR050987">
    <property type="entry name" value="AtrR-like"/>
</dbReference>
<gene>
    <name evidence="10" type="ordered locus">Ecym_7440</name>
</gene>
<evidence type="ECO:0000256" key="1">
    <source>
        <dbReference type="ARBA" id="ARBA00004123"/>
    </source>
</evidence>
<dbReference type="CDD" id="cd00067">
    <property type="entry name" value="GAL4"/>
    <property type="match status" value="1"/>
</dbReference>
<evidence type="ECO:0000256" key="2">
    <source>
        <dbReference type="ARBA" id="ARBA00022723"/>
    </source>
</evidence>
<protein>
    <recommendedName>
        <fullName evidence="9">Zn(2)-C6 fungal-type domain-containing protein</fullName>
    </recommendedName>
</protein>
<dbReference type="PANTHER" id="PTHR46910:SF37">
    <property type="entry name" value="ZN(II)2CYS6 TRANSCRIPTION FACTOR (EUROFUNG)"/>
    <property type="match status" value="1"/>
</dbReference>
<evidence type="ECO:0000256" key="6">
    <source>
        <dbReference type="ARBA" id="ARBA00023163"/>
    </source>
</evidence>
<evidence type="ECO:0000256" key="7">
    <source>
        <dbReference type="ARBA" id="ARBA00023242"/>
    </source>
</evidence>
<dbReference type="OMA" id="TKVACDY"/>
<dbReference type="GO" id="GO:0005634">
    <property type="term" value="C:nucleus"/>
    <property type="evidence" value="ECO:0007669"/>
    <property type="project" value="UniProtKB-SubCell"/>
</dbReference>
<feature type="domain" description="Zn(2)-C6 fungal-type" evidence="9">
    <location>
        <begin position="26"/>
        <end position="55"/>
    </location>
</feature>
<keyword evidence="3" id="KW-0862">Zinc</keyword>
<keyword evidence="6" id="KW-0804">Transcription</keyword>
<evidence type="ECO:0000256" key="3">
    <source>
        <dbReference type="ARBA" id="ARBA00022833"/>
    </source>
</evidence>
<dbReference type="InterPro" id="IPR036864">
    <property type="entry name" value="Zn2-C6_fun-type_DNA-bd_sf"/>
</dbReference>
<dbReference type="KEGG" id="erc:Ecym_7440"/>
<evidence type="ECO:0000256" key="8">
    <source>
        <dbReference type="SAM" id="MobiDB-lite"/>
    </source>
</evidence>
<dbReference type="GO" id="GO:0000981">
    <property type="term" value="F:DNA-binding transcription factor activity, RNA polymerase II-specific"/>
    <property type="evidence" value="ECO:0007669"/>
    <property type="project" value="InterPro"/>
</dbReference>